<gene>
    <name evidence="7" type="ORF">PENTCL1PPCAC_4631</name>
</gene>
<comment type="similarity">
    <text evidence="2">Belongs to the nematode receptor-like protein srd family.</text>
</comment>
<feature type="non-terminal residue" evidence="7">
    <location>
        <position position="283"/>
    </location>
</feature>
<dbReference type="Proteomes" id="UP001432027">
    <property type="component" value="Unassembled WGS sequence"/>
</dbReference>
<feature type="transmembrane region" description="Helical" evidence="6">
    <location>
        <begin position="207"/>
        <end position="233"/>
    </location>
</feature>
<evidence type="ECO:0008006" key="9">
    <source>
        <dbReference type="Google" id="ProtNLM"/>
    </source>
</evidence>
<evidence type="ECO:0000313" key="7">
    <source>
        <dbReference type="EMBL" id="GMS82456.1"/>
    </source>
</evidence>
<dbReference type="GO" id="GO:0016020">
    <property type="term" value="C:membrane"/>
    <property type="evidence" value="ECO:0007669"/>
    <property type="project" value="UniProtKB-SubCell"/>
</dbReference>
<evidence type="ECO:0000256" key="1">
    <source>
        <dbReference type="ARBA" id="ARBA00004141"/>
    </source>
</evidence>
<evidence type="ECO:0000256" key="5">
    <source>
        <dbReference type="ARBA" id="ARBA00023136"/>
    </source>
</evidence>
<organism evidence="7 8">
    <name type="scientific">Pristionchus entomophagus</name>
    <dbReference type="NCBI Taxonomy" id="358040"/>
    <lineage>
        <taxon>Eukaryota</taxon>
        <taxon>Metazoa</taxon>
        <taxon>Ecdysozoa</taxon>
        <taxon>Nematoda</taxon>
        <taxon>Chromadorea</taxon>
        <taxon>Rhabditida</taxon>
        <taxon>Rhabditina</taxon>
        <taxon>Diplogasteromorpha</taxon>
        <taxon>Diplogasteroidea</taxon>
        <taxon>Neodiplogasteridae</taxon>
        <taxon>Pristionchus</taxon>
    </lineage>
</organism>
<dbReference type="Pfam" id="PF10317">
    <property type="entry name" value="7TM_GPCR_Srd"/>
    <property type="match status" value="1"/>
</dbReference>
<keyword evidence="5 6" id="KW-0472">Membrane</keyword>
<dbReference type="EMBL" id="BTSX01000002">
    <property type="protein sequence ID" value="GMS82456.1"/>
    <property type="molecule type" value="Genomic_DNA"/>
</dbReference>
<keyword evidence="3 6" id="KW-0812">Transmembrane</keyword>
<keyword evidence="8" id="KW-1185">Reference proteome</keyword>
<feature type="transmembrane region" description="Helical" evidence="6">
    <location>
        <begin position="41"/>
        <end position="66"/>
    </location>
</feature>
<name>A0AAV5SGL7_9BILA</name>
<evidence type="ECO:0000313" key="8">
    <source>
        <dbReference type="Proteomes" id="UP001432027"/>
    </source>
</evidence>
<feature type="transmembrane region" description="Helical" evidence="6">
    <location>
        <begin position="6"/>
        <end position="29"/>
    </location>
</feature>
<dbReference type="InterPro" id="IPR050920">
    <property type="entry name" value="Nematode_rcpt-like_delta"/>
</dbReference>
<sequence length="283" mass="31426">VLQKVHTVLLCTLDTTAILANCILLYAIFTRTPASLRSYAILLLNNAFMDICSASASALAIARLIYLRDGPSQLYVYVGPCSLIGEGFCHMCHTAHTYFVSHSTVILLHSFCFRLYILREALVDIRIPTSKTTALISIALYAPSIVVMVSLKLNAGHANVIDYRFVIALTYLVLLSPSAMIMIFLVRRKLLGEIRKMIMMQLSVWDLFFEALTYQLLLPVGQALACTTWLLSVADVWSGEASERLVMTFGSFFALGSPLINLTFLPPYRRMIDGGRRGAKTEG</sequence>
<feature type="non-terminal residue" evidence="7">
    <location>
        <position position="1"/>
    </location>
</feature>
<evidence type="ECO:0000256" key="3">
    <source>
        <dbReference type="ARBA" id="ARBA00022692"/>
    </source>
</evidence>
<evidence type="ECO:0000256" key="4">
    <source>
        <dbReference type="ARBA" id="ARBA00022989"/>
    </source>
</evidence>
<feature type="transmembrane region" description="Helical" evidence="6">
    <location>
        <begin position="245"/>
        <end position="268"/>
    </location>
</feature>
<keyword evidence="4 6" id="KW-1133">Transmembrane helix</keyword>
<protein>
    <recommendedName>
        <fullName evidence="9">G protein-coupled receptor</fullName>
    </recommendedName>
</protein>
<accession>A0AAV5SGL7</accession>
<comment type="subcellular location">
    <subcellularLocation>
        <location evidence="1">Membrane</location>
        <topology evidence="1">Multi-pass membrane protein</topology>
    </subcellularLocation>
</comment>
<reference evidence="7" key="1">
    <citation type="submission" date="2023-10" db="EMBL/GenBank/DDBJ databases">
        <title>Genome assembly of Pristionchus species.</title>
        <authorList>
            <person name="Yoshida K."/>
            <person name="Sommer R.J."/>
        </authorList>
    </citation>
    <scope>NUCLEOTIDE SEQUENCE</scope>
    <source>
        <strain evidence="7">RS0144</strain>
    </source>
</reference>
<evidence type="ECO:0000256" key="2">
    <source>
        <dbReference type="ARBA" id="ARBA00009166"/>
    </source>
</evidence>
<dbReference type="InterPro" id="IPR019421">
    <property type="entry name" value="7TM_GPCR_serpentine_rcpt_Srd"/>
</dbReference>
<dbReference type="AlphaFoldDB" id="A0AAV5SGL7"/>
<feature type="transmembrane region" description="Helical" evidence="6">
    <location>
        <begin position="129"/>
        <end position="151"/>
    </location>
</feature>
<dbReference type="PANTHER" id="PTHR22945">
    <property type="entry name" value="SERPENTINE RECEPTOR, CLASS D DELTA"/>
    <property type="match status" value="1"/>
</dbReference>
<proteinExistence type="inferred from homology"/>
<feature type="transmembrane region" description="Helical" evidence="6">
    <location>
        <begin position="163"/>
        <end position="186"/>
    </location>
</feature>
<dbReference type="PANTHER" id="PTHR22945:SF40">
    <property type="entry name" value="SERPENTINE RECEPTOR, CLASS D (DELTA)-RELATED"/>
    <property type="match status" value="1"/>
</dbReference>
<comment type="caution">
    <text evidence="7">The sequence shown here is derived from an EMBL/GenBank/DDBJ whole genome shotgun (WGS) entry which is preliminary data.</text>
</comment>
<evidence type="ECO:0000256" key="6">
    <source>
        <dbReference type="SAM" id="Phobius"/>
    </source>
</evidence>